<dbReference type="OrthoDB" id="3269456at2759"/>
<feature type="region of interest" description="Disordered" evidence="1">
    <location>
        <begin position="327"/>
        <end position="390"/>
    </location>
</feature>
<reference evidence="2 3" key="1">
    <citation type="submission" date="2019-02" db="EMBL/GenBank/DDBJ databases">
        <title>Genome sequencing of the rare red list fungi Dentipellis fragilis.</title>
        <authorList>
            <person name="Buettner E."/>
            <person name="Kellner H."/>
        </authorList>
    </citation>
    <scope>NUCLEOTIDE SEQUENCE [LARGE SCALE GENOMIC DNA]</scope>
    <source>
        <strain evidence="2 3">DSM 105465</strain>
    </source>
</reference>
<name>A0A4Y9XZ28_9AGAM</name>
<organism evidence="2 3">
    <name type="scientific">Dentipellis fragilis</name>
    <dbReference type="NCBI Taxonomy" id="205917"/>
    <lineage>
        <taxon>Eukaryota</taxon>
        <taxon>Fungi</taxon>
        <taxon>Dikarya</taxon>
        <taxon>Basidiomycota</taxon>
        <taxon>Agaricomycotina</taxon>
        <taxon>Agaricomycetes</taxon>
        <taxon>Russulales</taxon>
        <taxon>Hericiaceae</taxon>
        <taxon>Dentipellis</taxon>
    </lineage>
</organism>
<comment type="caution">
    <text evidence="2">The sequence shown here is derived from an EMBL/GenBank/DDBJ whole genome shotgun (WGS) entry which is preliminary data.</text>
</comment>
<gene>
    <name evidence="2" type="ORF">EVG20_g9944</name>
</gene>
<keyword evidence="3" id="KW-1185">Reference proteome</keyword>
<dbReference type="Proteomes" id="UP000298327">
    <property type="component" value="Unassembled WGS sequence"/>
</dbReference>
<dbReference type="EMBL" id="SEOQ01001097">
    <property type="protein sequence ID" value="TFY53849.1"/>
    <property type="molecule type" value="Genomic_DNA"/>
</dbReference>
<feature type="compositionally biased region" description="Low complexity" evidence="1">
    <location>
        <begin position="345"/>
        <end position="358"/>
    </location>
</feature>
<proteinExistence type="predicted"/>
<protein>
    <submittedName>
        <fullName evidence="2">Uncharacterized protein</fullName>
    </submittedName>
</protein>
<evidence type="ECO:0000313" key="2">
    <source>
        <dbReference type="EMBL" id="TFY53849.1"/>
    </source>
</evidence>
<feature type="non-terminal residue" evidence="2">
    <location>
        <position position="1"/>
    </location>
</feature>
<evidence type="ECO:0000313" key="3">
    <source>
        <dbReference type="Proteomes" id="UP000298327"/>
    </source>
</evidence>
<sequence length="390" mass="43172">LRKIVPPARIEAKDNYFKTTPGCAGESSALFTMSAIDNFLTQPSSITRVHGILEECILDRLPTDLLHSCSSVEHLRSYFEVLKDEDGTATLILRRTADGDAEEAILEVPGVILQQSLPPITARDQLPRDKVNLASQSVLLTGMGHRLFDEAITAIQNIHTLFSTRFCNLQPWFPERRLQHAALLFENRYVTSRKFADAGSQAAFGRGVDPNGVLDSVFSGKGVHLDDNKVAYYAATRGRHRGHFGFRPITPDIFQVGQIVHVQVAFTVLPSPKGTHHYIHPKLRSVVLMDSSLRDDFLFASIMPLSSVNLQPSRTVGVKRRVGYAFRSEGGEQPNSKRTRDGVTSESAPSSSSKSSSSWTLRPDKTPQDSSEDEEMADGRKATVKNDQQK</sequence>
<dbReference type="AlphaFoldDB" id="A0A4Y9XZ28"/>
<evidence type="ECO:0000256" key="1">
    <source>
        <dbReference type="SAM" id="MobiDB-lite"/>
    </source>
</evidence>
<accession>A0A4Y9XZ28</accession>